<reference evidence="1" key="1">
    <citation type="journal article" date="2015" name="Nature">
        <title>Complex archaea that bridge the gap between prokaryotes and eukaryotes.</title>
        <authorList>
            <person name="Spang A."/>
            <person name="Saw J.H."/>
            <person name="Jorgensen S.L."/>
            <person name="Zaremba-Niedzwiedzka K."/>
            <person name="Martijn J."/>
            <person name="Lind A.E."/>
            <person name="van Eijk R."/>
            <person name="Schleper C."/>
            <person name="Guy L."/>
            <person name="Ettema T.J."/>
        </authorList>
    </citation>
    <scope>NUCLEOTIDE SEQUENCE</scope>
</reference>
<protein>
    <submittedName>
        <fullName evidence="1">Uncharacterized protein</fullName>
    </submittedName>
</protein>
<sequence>MVSAVEAAMTPECSLKARAEALTEWIADNGDGCAEKQRHLDAGTPERVYWHYGYLMALRDVMGRQKSTPHYDQWLQ</sequence>
<gene>
    <name evidence="1" type="ORF">LCGC14_3002770</name>
</gene>
<comment type="caution">
    <text evidence="1">The sequence shown here is derived from an EMBL/GenBank/DDBJ whole genome shotgun (WGS) entry which is preliminary data.</text>
</comment>
<evidence type="ECO:0000313" key="1">
    <source>
        <dbReference type="EMBL" id="KKK62594.1"/>
    </source>
</evidence>
<dbReference type="EMBL" id="LAZR01061918">
    <property type="protein sequence ID" value="KKK62594.1"/>
    <property type="molecule type" value="Genomic_DNA"/>
</dbReference>
<organism evidence="1">
    <name type="scientific">marine sediment metagenome</name>
    <dbReference type="NCBI Taxonomy" id="412755"/>
    <lineage>
        <taxon>unclassified sequences</taxon>
        <taxon>metagenomes</taxon>
        <taxon>ecological metagenomes</taxon>
    </lineage>
</organism>
<dbReference type="AlphaFoldDB" id="A0A0F8Z854"/>
<accession>A0A0F8Z854</accession>
<proteinExistence type="predicted"/>
<name>A0A0F8Z854_9ZZZZ</name>